<evidence type="ECO:0000256" key="7">
    <source>
        <dbReference type="ARBA" id="ARBA00022989"/>
    </source>
</evidence>
<dbReference type="InterPro" id="IPR001734">
    <property type="entry name" value="Na/solute_symporter"/>
</dbReference>
<evidence type="ECO:0000256" key="1">
    <source>
        <dbReference type="ARBA" id="ARBA00004651"/>
    </source>
</evidence>
<feature type="region of interest" description="Disordered" evidence="14">
    <location>
        <begin position="503"/>
        <end position="524"/>
    </location>
</feature>
<protein>
    <submittedName>
        <fullName evidence="16">Na+/proline symporter</fullName>
    </submittedName>
</protein>
<feature type="transmembrane region" description="Helical" evidence="15">
    <location>
        <begin position="450"/>
        <end position="474"/>
    </location>
</feature>
<evidence type="ECO:0000256" key="12">
    <source>
        <dbReference type="ARBA" id="ARBA00033708"/>
    </source>
</evidence>
<feature type="transmembrane region" description="Helical" evidence="15">
    <location>
        <begin position="308"/>
        <end position="332"/>
    </location>
</feature>
<evidence type="ECO:0000313" key="16">
    <source>
        <dbReference type="EMBL" id="MDQ1124138.1"/>
    </source>
</evidence>
<comment type="caution">
    <text evidence="16">The sequence shown here is derived from an EMBL/GenBank/DDBJ whole genome shotgun (WGS) entry which is preliminary data.</text>
</comment>
<feature type="transmembrane region" description="Helical" evidence="15">
    <location>
        <begin position="72"/>
        <end position="91"/>
    </location>
</feature>
<dbReference type="PANTHER" id="PTHR48086:SF3">
    <property type="entry name" value="SODIUM_PROLINE SYMPORTER"/>
    <property type="match status" value="1"/>
</dbReference>
<reference evidence="16 17" key="1">
    <citation type="submission" date="2023-07" db="EMBL/GenBank/DDBJ databases">
        <title>Functional and genomic diversity of the sorghum phyllosphere microbiome.</title>
        <authorList>
            <person name="Shade A."/>
        </authorList>
    </citation>
    <scope>NUCLEOTIDE SEQUENCE [LARGE SCALE GENOMIC DNA]</scope>
    <source>
        <strain evidence="16 17">SORGH_AS_1207</strain>
    </source>
</reference>
<gene>
    <name evidence="16" type="ORF">QE412_002711</name>
</gene>
<dbReference type="Proteomes" id="UP001226691">
    <property type="component" value="Unassembled WGS sequence"/>
</dbReference>
<keyword evidence="10 15" id="KW-0472">Membrane</keyword>
<dbReference type="Gene3D" id="1.20.1730.10">
    <property type="entry name" value="Sodium/glucose cotransporter"/>
    <property type="match status" value="1"/>
</dbReference>
<keyword evidence="5 15" id="KW-0812">Transmembrane</keyword>
<feature type="transmembrane region" description="Helical" evidence="15">
    <location>
        <begin position="400"/>
        <end position="418"/>
    </location>
</feature>
<evidence type="ECO:0000256" key="11">
    <source>
        <dbReference type="ARBA" id="ARBA00023201"/>
    </source>
</evidence>
<keyword evidence="17" id="KW-1185">Reference proteome</keyword>
<comment type="catalytic activity">
    <reaction evidence="12">
        <text>L-proline(in) + Na(+)(in) = L-proline(out) + Na(+)(out)</text>
        <dbReference type="Rhea" id="RHEA:28967"/>
        <dbReference type="ChEBI" id="CHEBI:29101"/>
        <dbReference type="ChEBI" id="CHEBI:60039"/>
    </reaction>
</comment>
<feature type="transmembrane region" description="Helical" evidence="15">
    <location>
        <begin position="6"/>
        <end position="22"/>
    </location>
</feature>
<keyword evidence="4" id="KW-1003">Cell membrane</keyword>
<evidence type="ECO:0000256" key="10">
    <source>
        <dbReference type="ARBA" id="ARBA00023136"/>
    </source>
</evidence>
<evidence type="ECO:0000256" key="4">
    <source>
        <dbReference type="ARBA" id="ARBA00022475"/>
    </source>
</evidence>
<keyword evidence="6" id="KW-0769">Symport</keyword>
<accession>A0ABU0TWT9</accession>
<comment type="subcellular location">
    <subcellularLocation>
        <location evidence="1">Cell membrane</location>
        <topology evidence="1">Multi-pass membrane protein</topology>
    </subcellularLocation>
</comment>
<feature type="transmembrane region" description="Helical" evidence="15">
    <location>
        <begin position="275"/>
        <end position="296"/>
    </location>
</feature>
<evidence type="ECO:0000256" key="14">
    <source>
        <dbReference type="SAM" id="MobiDB-lite"/>
    </source>
</evidence>
<feature type="transmembrane region" description="Helical" evidence="15">
    <location>
        <begin position="191"/>
        <end position="215"/>
    </location>
</feature>
<comment type="similarity">
    <text evidence="2 13">Belongs to the sodium:solute symporter (SSF) (TC 2.A.21) family.</text>
</comment>
<feature type="transmembrane region" description="Helical" evidence="15">
    <location>
        <begin position="43"/>
        <end position="66"/>
    </location>
</feature>
<dbReference type="Pfam" id="PF00474">
    <property type="entry name" value="SSF"/>
    <property type="match status" value="1"/>
</dbReference>
<evidence type="ECO:0000256" key="6">
    <source>
        <dbReference type="ARBA" id="ARBA00022847"/>
    </source>
</evidence>
<feature type="transmembrane region" description="Helical" evidence="15">
    <location>
        <begin position="148"/>
        <end position="170"/>
    </location>
</feature>
<sequence>MAIMLGMLLAFYGVVIAILYITKQKTAPTFDEYSVGGRSYGTWFVAMSYINSWWPGSTFIAFFGLAAGAGVFGLYALAYSTLGVAFMYLMATRAWRWGKAYDLRTQPDLLRVRFGSNAVRVVASIIGVVSLFPWVVLGMQALGTLFEIASAGTWSVIASLMVGLVVILIRQIWTVQMGMRGLIMTDMFQGFVAYIVSGIVCAIMLTGAFNSPISWSDLGQVGEKFLTLPGDGDTYGPFYIAALIFTGVIGSLCWPTSFQRIYTASSVRTVKKGTLATILVSATFYTVLMLVGIAAVNIPEVAAAPQEAWFTLMEQFGGTWLLGLAVVVVFAAQMGHTDASVQVAGLQVANDIVATIRKRPLSDKQLTLISKVSMVVYMLLAGVLAFATFDFDRLQLLAQISYQGIIQLAVPLFFGIFWRGGNRHGAIWGMVSGFVIAAVLTGVYPDDIPALGSLTSGIVGLVVNAVVFLVVSAITGRTDEERLRVEAMFRVAERGESALVAPDDVEPVSAAPSDALVERTEDAD</sequence>
<evidence type="ECO:0000256" key="2">
    <source>
        <dbReference type="ARBA" id="ARBA00006434"/>
    </source>
</evidence>
<evidence type="ECO:0000256" key="9">
    <source>
        <dbReference type="ARBA" id="ARBA00023065"/>
    </source>
</evidence>
<evidence type="ECO:0000313" key="17">
    <source>
        <dbReference type="Proteomes" id="UP001226691"/>
    </source>
</evidence>
<keyword evidence="3" id="KW-0813">Transport</keyword>
<dbReference type="PANTHER" id="PTHR48086">
    <property type="entry name" value="SODIUM/PROLINE SYMPORTER-RELATED"/>
    <property type="match status" value="1"/>
</dbReference>
<proteinExistence type="inferred from homology"/>
<feature type="transmembrane region" description="Helical" evidence="15">
    <location>
        <begin position="121"/>
        <end position="142"/>
    </location>
</feature>
<dbReference type="RefSeq" id="WP_307484687.1">
    <property type="nucleotide sequence ID" value="NZ_JAUTBF010000001.1"/>
</dbReference>
<evidence type="ECO:0000256" key="8">
    <source>
        <dbReference type="ARBA" id="ARBA00023053"/>
    </source>
</evidence>
<keyword evidence="8" id="KW-0915">Sodium</keyword>
<dbReference type="PROSITE" id="PS50283">
    <property type="entry name" value="NA_SOLUT_SYMP_3"/>
    <property type="match status" value="1"/>
</dbReference>
<evidence type="ECO:0000256" key="15">
    <source>
        <dbReference type="SAM" id="Phobius"/>
    </source>
</evidence>
<keyword evidence="7 15" id="KW-1133">Transmembrane helix</keyword>
<organism evidence="16 17">
    <name type="scientific">Microbacterium trichothecenolyticum</name>
    <name type="common">Aureobacterium trichothecenolyticum</name>
    <dbReference type="NCBI Taxonomy" id="69370"/>
    <lineage>
        <taxon>Bacteria</taxon>
        <taxon>Bacillati</taxon>
        <taxon>Actinomycetota</taxon>
        <taxon>Actinomycetes</taxon>
        <taxon>Micrococcales</taxon>
        <taxon>Microbacteriaceae</taxon>
        <taxon>Microbacterium</taxon>
    </lineage>
</organism>
<dbReference type="EMBL" id="JAUTBF010000001">
    <property type="protein sequence ID" value="MDQ1124138.1"/>
    <property type="molecule type" value="Genomic_DNA"/>
</dbReference>
<evidence type="ECO:0000256" key="5">
    <source>
        <dbReference type="ARBA" id="ARBA00022692"/>
    </source>
</evidence>
<feature type="transmembrane region" description="Helical" evidence="15">
    <location>
        <begin position="235"/>
        <end position="254"/>
    </location>
</feature>
<feature type="transmembrane region" description="Helical" evidence="15">
    <location>
        <begin position="366"/>
        <end position="388"/>
    </location>
</feature>
<feature type="transmembrane region" description="Helical" evidence="15">
    <location>
        <begin position="425"/>
        <end position="444"/>
    </location>
</feature>
<keyword evidence="11" id="KW-0739">Sodium transport</keyword>
<evidence type="ECO:0000256" key="3">
    <source>
        <dbReference type="ARBA" id="ARBA00022448"/>
    </source>
</evidence>
<dbReference type="CDD" id="cd10322">
    <property type="entry name" value="SLC5sbd"/>
    <property type="match status" value="1"/>
</dbReference>
<name>A0ABU0TWT9_MICTR</name>
<dbReference type="InterPro" id="IPR050277">
    <property type="entry name" value="Sodium:Solute_Symporter"/>
</dbReference>
<dbReference type="InterPro" id="IPR038377">
    <property type="entry name" value="Na/Glc_symporter_sf"/>
</dbReference>
<keyword evidence="9" id="KW-0406">Ion transport</keyword>
<evidence type="ECO:0000256" key="13">
    <source>
        <dbReference type="RuleBase" id="RU362091"/>
    </source>
</evidence>